<evidence type="ECO:0008006" key="2">
    <source>
        <dbReference type="Google" id="ProtNLM"/>
    </source>
</evidence>
<accession>A0A645BLS1</accession>
<dbReference type="AlphaFoldDB" id="A0A645BLS1"/>
<name>A0A645BLS1_9ZZZZ</name>
<protein>
    <recommendedName>
        <fullName evidence="2">Resolvase HTH domain-containing protein</fullName>
    </recommendedName>
</protein>
<proteinExistence type="predicted"/>
<reference evidence="1" key="1">
    <citation type="submission" date="2019-08" db="EMBL/GenBank/DDBJ databases">
        <authorList>
            <person name="Kucharzyk K."/>
            <person name="Murdoch R.W."/>
            <person name="Higgins S."/>
            <person name="Loffler F."/>
        </authorList>
    </citation>
    <scope>NUCLEOTIDE SEQUENCE</scope>
</reference>
<dbReference type="EMBL" id="VSSQ01019041">
    <property type="protein sequence ID" value="MPM62774.1"/>
    <property type="molecule type" value="Genomic_DNA"/>
</dbReference>
<sequence>MTKHDGERGLNERHILLAELLVSGVSITDAAASVGLSRQRV</sequence>
<evidence type="ECO:0000313" key="1">
    <source>
        <dbReference type="EMBL" id="MPM62774.1"/>
    </source>
</evidence>
<gene>
    <name evidence="1" type="ORF">SDC9_109652</name>
</gene>
<organism evidence="1">
    <name type="scientific">bioreactor metagenome</name>
    <dbReference type="NCBI Taxonomy" id="1076179"/>
    <lineage>
        <taxon>unclassified sequences</taxon>
        <taxon>metagenomes</taxon>
        <taxon>ecological metagenomes</taxon>
    </lineage>
</organism>
<comment type="caution">
    <text evidence="1">The sequence shown here is derived from an EMBL/GenBank/DDBJ whole genome shotgun (WGS) entry which is preliminary data.</text>
</comment>